<dbReference type="CDD" id="cd00130">
    <property type="entry name" value="PAS"/>
    <property type="match status" value="1"/>
</dbReference>
<sequence length="311" mass="33995">MDVDETTAMNSSPPSVSFIAIMDFSARWKYLTESVSDLLGYEPSDLREHSFFELAHPDELVQVRQLHQETIIADKAACIVYMRLKHKVAHKGYLLCAVSRTVVYDRVVGSVSFASPGGETLHISSTAQEVIVITPAAANFEFRRWHDPPSAPSGHPSPSPRSPASRQASPSEELPTSQTPRTAFILDRFSANCTIGHYSNHLLIAREAATSRPFFDFVAREDEALVRSWLGAIKTCGVNDSGQPSSGGFGYGRFVMCTAGRDSMASEPAPAADWRMKPTLRVLDSSKGDTFVVDAIFSAHSDGLVCILRQA</sequence>
<dbReference type="Proteomes" id="UP001219525">
    <property type="component" value="Unassembled WGS sequence"/>
</dbReference>
<dbReference type="Pfam" id="PF08447">
    <property type="entry name" value="PAS_3"/>
    <property type="match status" value="1"/>
</dbReference>
<dbReference type="Gene3D" id="3.30.450.20">
    <property type="entry name" value="PAS domain"/>
    <property type="match status" value="1"/>
</dbReference>
<evidence type="ECO:0000259" key="2">
    <source>
        <dbReference type="PROSITE" id="PS50112"/>
    </source>
</evidence>
<feature type="compositionally biased region" description="Pro residues" evidence="1">
    <location>
        <begin position="149"/>
        <end position="161"/>
    </location>
</feature>
<feature type="region of interest" description="Disordered" evidence="1">
    <location>
        <begin position="144"/>
        <end position="178"/>
    </location>
</feature>
<feature type="compositionally biased region" description="Low complexity" evidence="1">
    <location>
        <begin position="162"/>
        <end position="171"/>
    </location>
</feature>
<accession>A0AAD6VM05</accession>
<name>A0AAD6VM05_9AGAR</name>
<reference evidence="3" key="1">
    <citation type="submission" date="2023-03" db="EMBL/GenBank/DDBJ databases">
        <title>Massive genome expansion in bonnet fungi (Mycena s.s.) driven by repeated elements and novel gene families across ecological guilds.</title>
        <authorList>
            <consortium name="Lawrence Berkeley National Laboratory"/>
            <person name="Harder C.B."/>
            <person name="Miyauchi S."/>
            <person name="Viragh M."/>
            <person name="Kuo A."/>
            <person name="Thoen E."/>
            <person name="Andreopoulos B."/>
            <person name="Lu D."/>
            <person name="Skrede I."/>
            <person name="Drula E."/>
            <person name="Henrissat B."/>
            <person name="Morin E."/>
            <person name="Kohler A."/>
            <person name="Barry K."/>
            <person name="LaButti K."/>
            <person name="Morin E."/>
            <person name="Salamov A."/>
            <person name="Lipzen A."/>
            <person name="Mereny Z."/>
            <person name="Hegedus B."/>
            <person name="Baldrian P."/>
            <person name="Stursova M."/>
            <person name="Weitz H."/>
            <person name="Taylor A."/>
            <person name="Grigoriev I.V."/>
            <person name="Nagy L.G."/>
            <person name="Martin F."/>
            <person name="Kauserud H."/>
        </authorList>
    </citation>
    <scope>NUCLEOTIDE SEQUENCE</scope>
    <source>
        <strain evidence="3">9144</strain>
    </source>
</reference>
<dbReference type="EMBL" id="JARJCW010000020">
    <property type="protein sequence ID" value="KAJ7213929.1"/>
    <property type="molecule type" value="Genomic_DNA"/>
</dbReference>
<dbReference type="InterPro" id="IPR013655">
    <property type="entry name" value="PAS_fold_3"/>
</dbReference>
<dbReference type="SUPFAM" id="SSF55785">
    <property type="entry name" value="PYP-like sensor domain (PAS domain)"/>
    <property type="match status" value="1"/>
</dbReference>
<keyword evidence="4" id="KW-1185">Reference proteome</keyword>
<dbReference type="PROSITE" id="PS50112">
    <property type="entry name" value="PAS"/>
    <property type="match status" value="1"/>
</dbReference>
<dbReference type="SMART" id="SM00091">
    <property type="entry name" value="PAS"/>
    <property type="match status" value="1"/>
</dbReference>
<evidence type="ECO:0000313" key="3">
    <source>
        <dbReference type="EMBL" id="KAJ7213929.1"/>
    </source>
</evidence>
<dbReference type="InterPro" id="IPR035965">
    <property type="entry name" value="PAS-like_dom_sf"/>
</dbReference>
<evidence type="ECO:0000313" key="4">
    <source>
        <dbReference type="Proteomes" id="UP001219525"/>
    </source>
</evidence>
<feature type="domain" description="PAS" evidence="2">
    <location>
        <begin position="19"/>
        <end position="74"/>
    </location>
</feature>
<comment type="caution">
    <text evidence="3">The sequence shown here is derived from an EMBL/GenBank/DDBJ whole genome shotgun (WGS) entry which is preliminary data.</text>
</comment>
<gene>
    <name evidence="3" type="ORF">GGX14DRAFT_518882</name>
</gene>
<dbReference type="InterPro" id="IPR000014">
    <property type="entry name" value="PAS"/>
</dbReference>
<proteinExistence type="predicted"/>
<organism evidence="3 4">
    <name type="scientific">Mycena pura</name>
    <dbReference type="NCBI Taxonomy" id="153505"/>
    <lineage>
        <taxon>Eukaryota</taxon>
        <taxon>Fungi</taxon>
        <taxon>Dikarya</taxon>
        <taxon>Basidiomycota</taxon>
        <taxon>Agaricomycotina</taxon>
        <taxon>Agaricomycetes</taxon>
        <taxon>Agaricomycetidae</taxon>
        <taxon>Agaricales</taxon>
        <taxon>Marasmiineae</taxon>
        <taxon>Mycenaceae</taxon>
        <taxon>Mycena</taxon>
    </lineage>
</organism>
<protein>
    <recommendedName>
        <fullName evidence="2">PAS domain-containing protein</fullName>
    </recommendedName>
</protein>
<dbReference type="AlphaFoldDB" id="A0AAD6VM05"/>
<evidence type="ECO:0000256" key="1">
    <source>
        <dbReference type="SAM" id="MobiDB-lite"/>
    </source>
</evidence>